<dbReference type="AlphaFoldDB" id="A0A9P6C318"/>
<reference evidence="1" key="1">
    <citation type="submission" date="2020-11" db="EMBL/GenBank/DDBJ databases">
        <authorList>
            <consortium name="DOE Joint Genome Institute"/>
            <person name="Ahrendt S."/>
            <person name="Riley R."/>
            <person name="Andreopoulos W."/>
            <person name="Labutti K."/>
            <person name="Pangilinan J."/>
            <person name="Ruiz-Duenas F.J."/>
            <person name="Barrasa J.M."/>
            <person name="Sanchez-Garcia M."/>
            <person name="Camarero S."/>
            <person name="Miyauchi S."/>
            <person name="Serrano A."/>
            <person name="Linde D."/>
            <person name="Babiker R."/>
            <person name="Drula E."/>
            <person name="Ayuso-Fernandez I."/>
            <person name="Pacheco R."/>
            <person name="Padilla G."/>
            <person name="Ferreira P."/>
            <person name="Barriuso J."/>
            <person name="Kellner H."/>
            <person name="Castanera R."/>
            <person name="Alfaro M."/>
            <person name="Ramirez L."/>
            <person name="Pisabarro A.G."/>
            <person name="Kuo A."/>
            <person name="Tritt A."/>
            <person name="Lipzen A."/>
            <person name="He G."/>
            <person name="Yan M."/>
            <person name="Ng V."/>
            <person name="Cullen D."/>
            <person name="Martin F."/>
            <person name="Rosso M.-N."/>
            <person name="Henrissat B."/>
            <person name="Hibbett D."/>
            <person name="Martinez A.T."/>
            <person name="Grigoriev I.V."/>
        </authorList>
    </citation>
    <scope>NUCLEOTIDE SEQUENCE</scope>
    <source>
        <strain evidence="1">MF-IS2</strain>
    </source>
</reference>
<gene>
    <name evidence="1" type="ORF">P691DRAFT_811093</name>
</gene>
<dbReference type="EMBL" id="MU151111">
    <property type="protein sequence ID" value="KAF9450186.1"/>
    <property type="molecule type" value="Genomic_DNA"/>
</dbReference>
<proteinExistence type="predicted"/>
<organism evidence="1 2">
    <name type="scientific">Macrolepiota fuliginosa MF-IS2</name>
    <dbReference type="NCBI Taxonomy" id="1400762"/>
    <lineage>
        <taxon>Eukaryota</taxon>
        <taxon>Fungi</taxon>
        <taxon>Dikarya</taxon>
        <taxon>Basidiomycota</taxon>
        <taxon>Agaricomycotina</taxon>
        <taxon>Agaricomycetes</taxon>
        <taxon>Agaricomycetidae</taxon>
        <taxon>Agaricales</taxon>
        <taxon>Agaricineae</taxon>
        <taxon>Agaricaceae</taxon>
        <taxon>Macrolepiota</taxon>
    </lineage>
</organism>
<name>A0A9P6C318_9AGAR</name>
<protein>
    <submittedName>
        <fullName evidence="1">Uncharacterized protein</fullName>
    </submittedName>
</protein>
<keyword evidence="2" id="KW-1185">Reference proteome</keyword>
<evidence type="ECO:0000313" key="1">
    <source>
        <dbReference type="EMBL" id="KAF9450186.1"/>
    </source>
</evidence>
<dbReference type="Proteomes" id="UP000807342">
    <property type="component" value="Unassembled WGS sequence"/>
</dbReference>
<comment type="caution">
    <text evidence="1">The sequence shown here is derived from an EMBL/GenBank/DDBJ whole genome shotgun (WGS) entry which is preliminary data.</text>
</comment>
<evidence type="ECO:0000313" key="2">
    <source>
        <dbReference type="Proteomes" id="UP000807342"/>
    </source>
</evidence>
<accession>A0A9P6C318</accession>
<dbReference type="OrthoDB" id="5967843at2759"/>
<sequence>MRILELVARQANIPAQCTANFLFINQATFYGSLRRLHSVVGVPPAGDARHTRLQVYHASFSDFIRHACQLGEFGVTMQDINSEMRKRCTRWLNLQKLNTAVPGRDSKDFLTWPAGMSDSLIYLIFEYAEEKLGEMWSQVSESEMPELIEEVRHINFRDVTPDRFKACVLMLSRLSIWQQNSGSQADVPILRFDPGTTADLSLLQEYAYFISRGVNRRGNHDSLVHRNFWVIDAPAAHLPRFLGLMKCGGPTCLFVGYGKNTCLVIAQ</sequence>